<reference evidence="12 13" key="2">
    <citation type="submission" date="2019-05" db="EMBL/GenBank/DDBJ databases">
        <authorList>
            <person name="Suflita J.M."/>
            <person name="Marks C.R."/>
        </authorList>
    </citation>
    <scope>NUCLEOTIDE SEQUENCE [LARGE SCALE GENOMIC DNA]</scope>
    <source>
        <strain evidence="12 13">ALDC</strain>
    </source>
</reference>
<evidence type="ECO:0000256" key="9">
    <source>
        <dbReference type="HAMAP-Rule" id="MF_01808"/>
    </source>
</evidence>
<dbReference type="GO" id="GO:0003677">
    <property type="term" value="F:DNA binding"/>
    <property type="evidence" value="ECO:0007669"/>
    <property type="project" value="UniProtKB-UniRule"/>
</dbReference>
<dbReference type="GO" id="GO:0006313">
    <property type="term" value="P:DNA transposition"/>
    <property type="evidence" value="ECO:0007669"/>
    <property type="project" value="UniProtKB-UniRule"/>
</dbReference>
<dbReference type="EMBL" id="CP040098">
    <property type="protein sequence ID" value="QCQ23388.1"/>
    <property type="molecule type" value="Genomic_DNA"/>
</dbReference>
<comment type="function">
    <text evidence="9">Site-specific tyrosine recombinase, which acts by catalyzing the cutting and rejoining of the recombining DNA molecules. The XerC-XerD complex is essential to convert dimers of the bacterial chromosome into monomers to permit their segregation at cell division. It also contributes to the segregational stability of plasmids.</text>
</comment>
<keyword evidence="3 9" id="KW-0132">Cell division</keyword>
<dbReference type="Pfam" id="PF02899">
    <property type="entry name" value="Phage_int_SAM_1"/>
    <property type="match status" value="1"/>
</dbReference>
<evidence type="ECO:0000259" key="11">
    <source>
        <dbReference type="PROSITE" id="PS51900"/>
    </source>
</evidence>
<dbReference type="KEGG" id="dax:FDQ92_00900"/>
<accession>A0A4P8L5V3</accession>
<dbReference type="AlphaFoldDB" id="A0A4P8L5V3"/>
<dbReference type="PROSITE" id="PS51898">
    <property type="entry name" value="TYR_RECOMBINASE"/>
    <property type="match status" value="1"/>
</dbReference>
<comment type="subcellular location">
    <subcellularLocation>
        <location evidence="1 9">Cytoplasm</location>
    </subcellularLocation>
</comment>
<evidence type="ECO:0000256" key="2">
    <source>
        <dbReference type="ARBA" id="ARBA00022490"/>
    </source>
</evidence>
<dbReference type="Gene3D" id="1.10.150.130">
    <property type="match status" value="1"/>
</dbReference>
<dbReference type="GO" id="GO:0051301">
    <property type="term" value="P:cell division"/>
    <property type="evidence" value="ECO:0007669"/>
    <property type="project" value="UniProtKB-KW"/>
</dbReference>
<evidence type="ECO:0000259" key="10">
    <source>
        <dbReference type="PROSITE" id="PS51898"/>
    </source>
</evidence>
<dbReference type="HAMAP" id="MF_01808">
    <property type="entry name" value="Recomb_XerC_XerD"/>
    <property type="match status" value="1"/>
</dbReference>
<keyword evidence="7 9" id="KW-0233">DNA recombination</keyword>
<gene>
    <name evidence="9" type="primary">xerC</name>
    <name evidence="12" type="ORF">FDQ92_00900</name>
</gene>
<dbReference type="PROSITE" id="PS51900">
    <property type="entry name" value="CB"/>
    <property type="match status" value="1"/>
</dbReference>
<proteinExistence type="inferred from homology"/>
<evidence type="ECO:0000256" key="8">
    <source>
        <dbReference type="ARBA" id="ARBA00023306"/>
    </source>
</evidence>
<evidence type="ECO:0000256" key="4">
    <source>
        <dbReference type="ARBA" id="ARBA00022829"/>
    </source>
</evidence>
<keyword evidence="6 9" id="KW-0238">DNA-binding</keyword>
<keyword evidence="5 9" id="KW-0229">DNA integration</keyword>
<comment type="subunit">
    <text evidence="9">Forms a cyclic heterotetrameric complex composed of two molecules of XerC and two molecules of XerD.</text>
</comment>
<feature type="domain" description="Tyr recombinase" evidence="10">
    <location>
        <begin position="119"/>
        <end position="309"/>
    </location>
</feature>
<evidence type="ECO:0000256" key="3">
    <source>
        <dbReference type="ARBA" id="ARBA00022618"/>
    </source>
</evidence>
<feature type="domain" description="Core-binding (CB)" evidence="11">
    <location>
        <begin position="10"/>
        <end position="98"/>
    </location>
</feature>
<evidence type="ECO:0000256" key="7">
    <source>
        <dbReference type="ARBA" id="ARBA00023172"/>
    </source>
</evidence>
<comment type="similarity">
    <text evidence="9">Belongs to the 'phage' integrase family. XerC subfamily.</text>
</comment>
<feature type="active site" evidence="9">
    <location>
        <position position="287"/>
    </location>
</feature>
<dbReference type="Proteomes" id="UP000298602">
    <property type="component" value="Chromosome"/>
</dbReference>
<reference evidence="12 13" key="1">
    <citation type="submission" date="2019-05" db="EMBL/GenBank/DDBJ databases">
        <title>The Complete Genome Sequence of the n-alkane-degrading Desulfoglaeba alkanexedens ALDC reveals multiple alkylsuccinate synthase gene clusters.</title>
        <authorList>
            <person name="Callaghan A.V."/>
            <person name="Davidova I.A."/>
            <person name="Duncan K.E."/>
            <person name="Morris B."/>
            <person name="McInerney M.J."/>
        </authorList>
    </citation>
    <scope>NUCLEOTIDE SEQUENCE [LARGE SCALE GENOMIC DNA]</scope>
    <source>
        <strain evidence="12 13">ALDC</strain>
    </source>
</reference>
<dbReference type="PANTHER" id="PTHR30349:SF77">
    <property type="entry name" value="TYROSINE RECOMBINASE XERC"/>
    <property type="match status" value="1"/>
</dbReference>
<name>A0A4P8L5V3_9BACT</name>
<dbReference type="OrthoDB" id="9801717at2"/>
<evidence type="ECO:0000313" key="12">
    <source>
        <dbReference type="EMBL" id="QCQ23388.1"/>
    </source>
</evidence>
<dbReference type="Pfam" id="PF00589">
    <property type="entry name" value="Phage_integrase"/>
    <property type="match status" value="1"/>
</dbReference>
<sequence>MTGRDDSLSLLFDDAVDAFLVHLRSERGASPETLRAYAGDLAQFRAFLAEGRGGDGRLELRPDVEDVRRFAHRLYETVERASQSRKLSTLRSFFRFLEENGWIEGNPAGAIPGPKLKVGIPAYFSVDHMVQLLEALRKRADRPGSSWTARRNRALFETLYSTGVRVSELVALDGSHVDFQQELVRVRGKGAKERLVPIGDTALRALSEYLEALRAQLPGVDPVQGALFRNARGGRLSARSVRRILCGELERAGFWQHLSPHGIRHSFATHLLNSGADLRSIQEMLGHAGLSTTQRYTHVHFDKLAAVYDAAHPRSRKGK</sequence>
<dbReference type="InterPro" id="IPR044068">
    <property type="entry name" value="CB"/>
</dbReference>
<dbReference type="InterPro" id="IPR023009">
    <property type="entry name" value="Tyrosine_recombinase_XerC/XerD"/>
</dbReference>
<dbReference type="CDD" id="cd00798">
    <property type="entry name" value="INT_XerDC_C"/>
    <property type="match status" value="1"/>
</dbReference>
<feature type="active site" description="O-(3'-phospho-DNA)-tyrosine intermediate" evidence="9">
    <location>
        <position position="296"/>
    </location>
</feature>
<dbReference type="InterPro" id="IPR011010">
    <property type="entry name" value="DNA_brk_join_enz"/>
</dbReference>
<feature type="active site" evidence="9">
    <location>
        <position position="264"/>
    </location>
</feature>
<dbReference type="InterPro" id="IPR010998">
    <property type="entry name" value="Integrase_recombinase_N"/>
</dbReference>
<keyword evidence="13" id="KW-1185">Reference proteome</keyword>
<dbReference type="GO" id="GO:0007059">
    <property type="term" value="P:chromosome segregation"/>
    <property type="evidence" value="ECO:0007669"/>
    <property type="project" value="UniProtKB-UniRule"/>
</dbReference>
<dbReference type="InterPro" id="IPR002104">
    <property type="entry name" value="Integrase_catalytic"/>
</dbReference>
<keyword evidence="4 9" id="KW-0159">Chromosome partition</keyword>
<dbReference type="InterPro" id="IPR004107">
    <property type="entry name" value="Integrase_SAM-like_N"/>
</dbReference>
<feature type="active site" evidence="9">
    <location>
        <position position="189"/>
    </location>
</feature>
<keyword evidence="8 9" id="KW-0131">Cell cycle</keyword>
<keyword evidence="2 9" id="KW-0963">Cytoplasm</keyword>
<evidence type="ECO:0000256" key="1">
    <source>
        <dbReference type="ARBA" id="ARBA00004496"/>
    </source>
</evidence>
<dbReference type="InterPro" id="IPR050090">
    <property type="entry name" value="Tyrosine_recombinase_XerCD"/>
</dbReference>
<feature type="active site" evidence="9">
    <location>
        <position position="261"/>
    </location>
</feature>
<organism evidence="12 13">
    <name type="scientific">Desulfoglaeba alkanexedens ALDC</name>
    <dbReference type="NCBI Taxonomy" id="980445"/>
    <lineage>
        <taxon>Bacteria</taxon>
        <taxon>Pseudomonadati</taxon>
        <taxon>Thermodesulfobacteriota</taxon>
        <taxon>Syntrophobacteria</taxon>
        <taxon>Syntrophobacterales</taxon>
        <taxon>Syntrophobacteraceae</taxon>
        <taxon>Desulfoglaeba</taxon>
    </lineage>
</organism>
<dbReference type="SUPFAM" id="SSF56349">
    <property type="entry name" value="DNA breaking-rejoining enzymes"/>
    <property type="match status" value="1"/>
</dbReference>
<dbReference type="GO" id="GO:0009037">
    <property type="term" value="F:tyrosine-based site-specific recombinase activity"/>
    <property type="evidence" value="ECO:0007669"/>
    <property type="project" value="UniProtKB-UniRule"/>
</dbReference>
<dbReference type="GO" id="GO:0005737">
    <property type="term" value="C:cytoplasm"/>
    <property type="evidence" value="ECO:0007669"/>
    <property type="project" value="UniProtKB-SubCell"/>
</dbReference>
<evidence type="ECO:0000256" key="6">
    <source>
        <dbReference type="ARBA" id="ARBA00023125"/>
    </source>
</evidence>
<protein>
    <recommendedName>
        <fullName evidence="9">Tyrosine recombinase XerC</fullName>
    </recommendedName>
</protein>
<dbReference type="PANTHER" id="PTHR30349">
    <property type="entry name" value="PHAGE INTEGRASE-RELATED"/>
    <property type="match status" value="1"/>
</dbReference>
<dbReference type="Gene3D" id="1.10.443.10">
    <property type="entry name" value="Intergrase catalytic core"/>
    <property type="match status" value="1"/>
</dbReference>
<evidence type="ECO:0000256" key="5">
    <source>
        <dbReference type="ARBA" id="ARBA00022908"/>
    </source>
</evidence>
<dbReference type="InterPro" id="IPR013762">
    <property type="entry name" value="Integrase-like_cat_sf"/>
</dbReference>
<feature type="active site" evidence="9">
    <location>
        <position position="165"/>
    </location>
</feature>
<evidence type="ECO:0000313" key="13">
    <source>
        <dbReference type="Proteomes" id="UP000298602"/>
    </source>
</evidence>